<sequence>KDGTRIKGLDGKTANYTLDGSTIDDGQGNKVETT</sequence>
<protein>
    <submittedName>
        <fullName evidence="1">Uncharacterized protein</fullName>
    </submittedName>
</protein>
<dbReference type="AlphaFoldDB" id="C5RZ13"/>
<accession>C5RZ13</accession>
<proteinExistence type="predicted"/>
<name>C5RZ13_9PAST</name>
<dbReference type="EMBL" id="ACQL01000030">
    <property type="protein sequence ID" value="EER48103.1"/>
    <property type="molecule type" value="Genomic_DNA"/>
</dbReference>
<dbReference type="Proteomes" id="UP000005532">
    <property type="component" value="Unassembled WGS sequence"/>
</dbReference>
<organism evidence="1 2">
    <name type="scientific">Actinobacillus minor NM305</name>
    <dbReference type="NCBI Taxonomy" id="637911"/>
    <lineage>
        <taxon>Bacteria</taxon>
        <taxon>Pseudomonadati</taxon>
        <taxon>Pseudomonadota</taxon>
        <taxon>Gammaproteobacteria</taxon>
        <taxon>Pasteurellales</taxon>
        <taxon>Pasteurellaceae</taxon>
        <taxon>Actinobacillus</taxon>
    </lineage>
</organism>
<comment type="caution">
    <text evidence="1">The sequence shown here is derived from an EMBL/GenBank/DDBJ whole genome shotgun (WGS) entry which is preliminary data.</text>
</comment>
<evidence type="ECO:0000313" key="2">
    <source>
        <dbReference type="Proteomes" id="UP000005532"/>
    </source>
</evidence>
<evidence type="ECO:0000313" key="1">
    <source>
        <dbReference type="EMBL" id="EER48103.1"/>
    </source>
</evidence>
<feature type="non-terminal residue" evidence="1">
    <location>
        <position position="1"/>
    </location>
</feature>
<reference evidence="1 2" key="1">
    <citation type="journal article" date="2010" name="Vet. Microbiol.">
        <title>Production of haemolysins by strains of the Actinobacillus minor/porcitonsillarum complex.</title>
        <authorList>
            <person name="Arya G."/>
            <person name="Niven D.F."/>
        </authorList>
    </citation>
    <scope>NUCLEOTIDE SEQUENCE [LARGE SCALE GENOMIC DNA]</scope>
    <source>
        <strain evidence="1 2">NM305</strain>
    </source>
</reference>
<feature type="non-terminal residue" evidence="1">
    <location>
        <position position="34"/>
    </location>
</feature>
<gene>
    <name evidence="1" type="ORF">AM305_04668</name>
</gene>